<evidence type="ECO:0008006" key="4">
    <source>
        <dbReference type="Google" id="ProtNLM"/>
    </source>
</evidence>
<reference evidence="2 3" key="1">
    <citation type="submission" date="2019-07" db="EMBL/GenBank/DDBJ databases">
        <title>Lentzea xizangensis sp. nov., isolated from Qinghai-Tibetan Plateau Soils.</title>
        <authorList>
            <person name="Huang J."/>
        </authorList>
    </citation>
    <scope>NUCLEOTIDE SEQUENCE [LARGE SCALE GENOMIC DNA]</scope>
    <source>
        <strain evidence="2 3">FXJ1.1311</strain>
    </source>
</reference>
<accession>A0A563ENX7</accession>
<proteinExistence type="predicted"/>
<name>A0A563ENX7_9PSEU</name>
<comment type="caution">
    <text evidence="2">The sequence shown here is derived from an EMBL/GenBank/DDBJ whole genome shotgun (WGS) entry which is preliminary data.</text>
</comment>
<dbReference type="RefSeq" id="WP_146355113.1">
    <property type="nucleotide sequence ID" value="NZ_VOBR01000017.1"/>
</dbReference>
<protein>
    <recommendedName>
        <fullName evidence="4">DUF304 domain-containing protein</fullName>
    </recommendedName>
</protein>
<dbReference type="AlphaFoldDB" id="A0A563ENX7"/>
<keyword evidence="3" id="KW-1185">Reference proteome</keyword>
<dbReference type="Proteomes" id="UP000316639">
    <property type="component" value="Unassembled WGS sequence"/>
</dbReference>
<keyword evidence="1" id="KW-1133">Transmembrane helix</keyword>
<feature type="transmembrane region" description="Helical" evidence="1">
    <location>
        <begin position="21"/>
        <end position="42"/>
    </location>
</feature>
<dbReference type="OrthoDB" id="199424at2"/>
<organism evidence="2 3">
    <name type="scientific">Lentzea tibetensis</name>
    <dbReference type="NCBI Taxonomy" id="2591470"/>
    <lineage>
        <taxon>Bacteria</taxon>
        <taxon>Bacillati</taxon>
        <taxon>Actinomycetota</taxon>
        <taxon>Actinomycetes</taxon>
        <taxon>Pseudonocardiales</taxon>
        <taxon>Pseudonocardiaceae</taxon>
        <taxon>Lentzea</taxon>
    </lineage>
</organism>
<keyword evidence="1" id="KW-0472">Membrane</keyword>
<keyword evidence="1" id="KW-0812">Transmembrane</keyword>
<sequence>MSAEKVLWRGSPVRFPFLDRGVPAFVFHVIVNGVLLGFVLSFAKGGSWFQVVLVGAWATYLACYVIGGPVLRWLALHTTEYVLTEDQVITTYSVLGIRRRRVRELAELPEPELVETPDGVGTIRFGYTLSIQQVSDARSVHTMIMNLREAENAA</sequence>
<evidence type="ECO:0000313" key="3">
    <source>
        <dbReference type="Proteomes" id="UP000316639"/>
    </source>
</evidence>
<gene>
    <name evidence="2" type="ORF">FKR81_25310</name>
</gene>
<evidence type="ECO:0000313" key="2">
    <source>
        <dbReference type="EMBL" id="TWP49001.1"/>
    </source>
</evidence>
<evidence type="ECO:0000256" key="1">
    <source>
        <dbReference type="SAM" id="Phobius"/>
    </source>
</evidence>
<feature type="transmembrane region" description="Helical" evidence="1">
    <location>
        <begin position="48"/>
        <end position="67"/>
    </location>
</feature>
<dbReference type="EMBL" id="VOBR01000017">
    <property type="protein sequence ID" value="TWP49001.1"/>
    <property type="molecule type" value="Genomic_DNA"/>
</dbReference>